<sequence>MTHSTLTPDPVLRRSADRALVTVTVPAPSESTDAGDRFDVELSNARRNVVELLDSTPDVDAESTADRLVDALRAHGHADAMTLVGVAGPDDIAVFATAETLPAGAVAGPLPALGELIAAQQTWIPHALVMVDRIGADVELVTAGHEEIDLTVDGESQHITKSNPGGWSQRRFQQRAEEQWEENLRLVADRLTQETRDRHLQLIALTGDETAVAMLQDLLPDDLQDLVVDLETGGRADDGSADHVQEEADAAVRRAAAYHRASRQRAVTDAVGRGDGVTGRHDVLRALFEGRVETLVVHLRAAADAHAYIGDEPTQIVADSARLHELDLPATRVPLADGAMAAAAATGAEVVVVQDALTDYPDGLAASLRGHDALG</sequence>
<organism evidence="1 2">
    <name type="scientific">Euzebya pacifica</name>
    <dbReference type="NCBI Taxonomy" id="1608957"/>
    <lineage>
        <taxon>Bacteria</taxon>
        <taxon>Bacillati</taxon>
        <taxon>Actinomycetota</taxon>
        <taxon>Nitriliruptoria</taxon>
        <taxon>Euzebyales</taxon>
    </lineage>
</organism>
<accession>A0A346Y4K6</accession>
<evidence type="ECO:0008006" key="3">
    <source>
        <dbReference type="Google" id="ProtNLM"/>
    </source>
</evidence>
<keyword evidence="2" id="KW-1185">Reference proteome</keyword>
<protein>
    <recommendedName>
        <fullName evidence="3">Peptide chain release factor 1</fullName>
    </recommendedName>
</protein>
<dbReference type="EMBL" id="CP031165">
    <property type="protein sequence ID" value="AXV09403.1"/>
    <property type="molecule type" value="Genomic_DNA"/>
</dbReference>
<dbReference type="AlphaFoldDB" id="A0A346Y4K6"/>
<gene>
    <name evidence="1" type="ORF">DVS28_a4742</name>
</gene>
<proteinExistence type="predicted"/>
<dbReference type="InterPro" id="IPR042226">
    <property type="entry name" value="eFR1_2_sf"/>
</dbReference>
<dbReference type="KEGG" id="euz:DVS28_a4742"/>
<dbReference type="RefSeq" id="WP_164710932.1">
    <property type="nucleotide sequence ID" value="NZ_CP031165.1"/>
</dbReference>
<dbReference type="SUPFAM" id="SSF53137">
    <property type="entry name" value="Translational machinery components"/>
    <property type="match status" value="1"/>
</dbReference>
<dbReference type="Proteomes" id="UP000264006">
    <property type="component" value="Chromosome"/>
</dbReference>
<evidence type="ECO:0000313" key="1">
    <source>
        <dbReference type="EMBL" id="AXV09403.1"/>
    </source>
</evidence>
<dbReference type="Gene3D" id="3.30.420.60">
    <property type="entry name" value="eRF1 domain 2"/>
    <property type="match status" value="1"/>
</dbReference>
<reference evidence="1 2" key="1">
    <citation type="submission" date="2018-09" db="EMBL/GenBank/DDBJ databases">
        <title>Complete genome sequence of Euzebya sp. DY32-46 isolated from seawater of Pacific Ocean.</title>
        <authorList>
            <person name="Xu L."/>
            <person name="Wu Y.-H."/>
            <person name="Xu X.-W."/>
        </authorList>
    </citation>
    <scope>NUCLEOTIDE SEQUENCE [LARGE SCALE GENOMIC DNA]</scope>
    <source>
        <strain evidence="1 2">DY32-46</strain>
    </source>
</reference>
<dbReference type="InterPro" id="IPR040701">
    <property type="entry name" value="Bact_RF_family2"/>
</dbReference>
<name>A0A346Y4K6_9ACTN</name>
<dbReference type="Pfam" id="PF18844">
    <property type="entry name" value="baeRF_family2"/>
    <property type="match status" value="1"/>
</dbReference>
<evidence type="ECO:0000313" key="2">
    <source>
        <dbReference type="Proteomes" id="UP000264006"/>
    </source>
</evidence>